<feature type="non-terminal residue" evidence="1">
    <location>
        <position position="1"/>
    </location>
</feature>
<organism evidence="1">
    <name type="scientific">marine metagenome</name>
    <dbReference type="NCBI Taxonomy" id="408172"/>
    <lineage>
        <taxon>unclassified sequences</taxon>
        <taxon>metagenomes</taxon>
        <taxon>ecological metagenomes</taxon>
    </lineage>
</organism>
<dbReference type="InterPro" id="IPR019847">
    <property type="entry name" value="Gliding_motility_assoc_GldN"/>
</dbReference>
<dbReference type="Pfam" id="PF19841">
    <property type="entry name" value="GldN"/>
    <property type="match status" value="1"/>
</dbReference>
<dbReference type="EMBL" id="UINC01205752">
    <property type="protein sequence ID" value="SVE27070.1"/>
    <property type="molecule type" value="Genomic_DNA"/>
</dbReference>
<reference evidence="1" key="1">
    <citation type="submission" date="2018-05" db="EMBL/GenBank/DDBJ databases">
        <authorList>
            <person name="Lanie J.A."/>
            <person name="Ng W.-L."/>
            <person name="Kazmierczak K.M."/>
            <person name="Andrzejewski T.M."/>
            <person name="Davidsen T.M."/>
            <person name="Wayne K.J."/>
            <person name="Tettelin H."/>
            <person name="Glass J.I."/>
            <person name="Rusch D."/>
            <person name="Podicherti R."/>
            <person name="Tsui H.-C.T."/>
            <person name="Winkler M.E."/>
        </authorList>
    </citation>
    <scope>NUCLEOTIDE SEQUENCE</scope>
</reference>
<dbReference type="AlphaFoldDB" id="A0A383C4W5"/>
<accession>A0A383C4W5</accession>
<sequence>KDTLIKVDFDRTTVKKWRLKEEWFFDKQRSVIDVKIIGICPMQEGKDEITGEPTGFFDPLFWVYFPEARPIFANAEILNLMKNDAERRTYDDVFWKRMFGSYIIKESNVYDRKVNEYMIGLDALLKSEEIKTEIFNIEHDLWEY</sequence>
<proteinExistence type="predicted"/>
<evidence type="ECO:0000313" key="1">
    <source>
        <dbReference type="EMBL" id="SVE27070.1"/>
    </source>
</evidence>
<evidence type="ECO:0008006" key="2">
    <source>
        <dbReference type="Google" id="ProtNLM"/>
    </source>
</evidence>
<protein>
    <recommendedName>
        <fullName evidence="2">Gliding motility protein GldN</fullName>
    </recommendedName>
</protein>
<name>A0A383C4W5_9ZZZZ</name>
<dbReference type="NCBIfam" id="TIGR03523">
    <property type="entry name" value="GldN"/>
    <property type="match status" value="1"/>
</dbReference>
<gene>
    <name evidence="1" type="ORF">METZ01_LOCUS479924</name>
</gene>